<dbReference type="AlphaFoldDB" id="A0AAV4QY61"/>
<accession>A0AAV4QY61</accession>
<evidence type="ECO:0000259" key="7">
    <source>
        <dbReference type="Pfam" id="PF12832"/>
    </source>
</evidence>
<dbReference type="InterPro" id="IPR036259">
    <property type="entry name" value="MFS_trans_sf"/>
</dbReference>
<evidence type="ECO:0000256" key="3">
    <source>
        <dbReference type="ARBA" id="ARBA00022692"/>
    </source>
</evidence>
<feature type="transmembrane region" description="Helical" evidence="6">
    <location>
        <begin position="365"/>
        <end position="386"/>
    </location>
</feature>
<feature type="domain" description="Major facilitator superfamily associated" evidence="7">
    <location>
        <begin position="38"/>
        <end position="523"/>
    </location>
</feature>
<gene>
    <name evidence="8" type="primary">AVEN_208730_1</name>
    <name evidence="8" type="ORF">CDAR_225511</name>
</gene>
<dbReference type="InterPro" id="IPR024989">
    <property type="entry name" value="MFS_assoc_dom"/>
</dbReference>
<evidence type="ECO:0000313" key="9">
    <source>
        <dbReference type="Proteomes" id="UP001054837"/>
    </source>
</evidence>
<evidence type="ECO:0000313" key="8">
    <source>
        <dbReference type="EMBL" id="GIY14167.1"/>
    </source>
</evidence>
<dbReference type="PANTHER" id="PTHR16172:SF30">
    <property type="entry name" value="SUGAR BABY, ISOFORM C"/>
    <property type="match status" value="1"/>
</dbReference>
<keyword evidence="9" id="KW-1185">Reference proteome</keyword>
<protein>
    <submittedName>
        <fullName evidence="8">MFS_1_like domain-containing protein</fullName>
    </submittedName>
</protein>
<feature type="transmembrane region" description="Helical" evidence="6">
    <location>
        <begin position="253"/>
        <end position="276"/>
    </location>
</feature>
<dbReference type="Pfam" id="PF12832">
    <property type="entry name" value="MFS_1_like"/>
    <property type="match status" value="1"/>
</dbReference>
<feature type="transmembrane region" description="Helical" evidence="6">
    <location>
        <begin position="103"/>
        <end position="122"/>
    </location>
</feature>
<feature type="transmembrane region" description="Helical" evidence="6">
    <location>
        <begin position="431"/>
        <end position="450"/>
    </location>
</feature>
<evidence type="ECO:0000256" key="5">
    <source>
        <dbReference type="ARBA" id="ARBA00023136"/>
    </source>
</evidence>
<evidence type="ECO:0000256" key="2">
    <source>
        <dbReference type="ARBA" id="ARBA00005241"/>
    </source>
</evidence>
<keyword evidence="4 6" id="KW-1133">Transmembrane helix</keyword>
<feature type="transmembrane region" description="Helical" evidence="6">
    <location>
        <begin position="320"/>
        <end position="338"/>
    </location>
</feature>
<proteinExistence type="inferred from homology"/>
<dbReference type="EMBL" id="BPLQ01005331">
    <property type="protein sequence ID" value="GIY14167.1"/>
    <property type="molecule type" value="Genomic_DNA"/>
</dbReference>
<comment type="similarity">
    <text evidence="2">Belongs to the major facilitator superfamily. MFSD6 family.</text>
</comment>
<dbReference type="InterPro" id="IPR051717">
    <property type="entry name" value="MFS_MFSD6"/>
</dbReference>
<evidence type="ECO:0000256" key="6">
    <source>
        <dbReference type="SAM" id="Phobius"/>
    </source>
</evidence>
<name>A0AAV4QY61_9ARAC</name>
<dbReference type="Gene3D" id="1.20.1250.20">
    <property type="entry name" value="MFS general substrate transporter like domains"/>
    <property type="match status" value="3"/>
</dbReference>
<dbReference type="SUPFAM" id="SSF103473">
    <property type="entry name" value="MFS general substrate transporter"/>
    <property type="match status" value="1"/>
</dbReference>
<organism evidence="8 9">
    <name type="scientific">Caerostris darwini</name>
    <dbReference type="NCBI Taxonomy" id="1538125"/>
    <lineage>
        <taxon>Eukaryota</taxon>
        <taxon>Metazoa</taxon>
        <taxon>Ecdysozoa</taxon>
        <taxon>Arthropoda</taxon>
        <taxon>Chelicerata</taxon>
        <taxon>Arachnida</taxon>
        <taxon>Araneae</taxon>
        <taxon>Araneomorphae</taxon>
        <taxon>Entelegynae</taxon>
        <taxon>Araneoidea</taxon>
        <taxon>Araneidae</taxon>
        <taxon>Caerostris</taxon>
    </lineage>
</organism>
<feature type="transmembrane region" description="Helical" evidence="6">
    <location>
        <begin position="44"/>
        <end position="62"/>
    </location>
</feature>
<comment type="caution">
    <text evidence="8">The sequence shown here is derived from an EMBL/GenBank/DDBJ whole genome shotgun (WGS) entry which is preliminary data.</text>
</comment>
<comment type="subcellular location">
    <subcellularLocation>
        <location evidence="1">Membrane</location>
        <topology evidence="1">Multi-pass membrane protein</topology>
    </subcellularLocation>
</comment>
<dbReference type="Proteomes" id="UP001054837">
    <property type="component" value="Unassembled WGS sequence"/>
</dbReference>
<feature type="transmembrane region" description="Helical" evidence="6">
    <location>
        <begin position="522"/>
        <end position="543"/>
    </location>
</feature>
<feature type="transmembrane region" description="Helical" evidence="6">
    <location>
        <begin position="297"/>
        <end position="314"/>
    </location>
</feature>
<dbReference type="PANTHER" id="PTHR16172">
    <property type="entry name" value="MAJOR FACILITATOR SUPERFAMILY DOMAIN-CONTAINING PROTEIN 6-LIKE"/>
    <property type="match status" value="1"/>
</dbReference>
<dbReference type="GO" id="GO:0016020">
    <property type="term" value="C:membrane"/>
    <property type="evidence" value="ECO:0007669"/>
    <property type="project" value="UniProtKB-SubCell"/>
</dbReference>
<reference evidence="8 9" key="1">
    <citation type="submission" date="2021-06" db="EMBL/GenBank/DDBJ databases">
        <title>Caerostris darwini draft genome.</title>
        <authorList>
            <person name="Kono N."/>
            <person name="Arakawa K."/>
        </authorList>
    </citation>
    <scope>NUCLEOTIDE SEQUENCE [LARGE SCALE GENOMIC DNA]</scope>
</reference>
<sequence length="559" mass="62940">MAGERKDKPLDVYVIPTESSEKAVKKKTSFWHVDKEMLRFKIHFFLFLGGLANAIPFLVVFAKERLGLAASSLGAVLTAQMFIFIFTKPLIGYIADYFNKLKIIIIILTSITVTCYFLLLLIPKYEQEEISNSNVTAAKAAFIDRKFCSKYKEQLGNSFSEEDCSNINNTQDLDLDEECVFCSLDADSRVNVCTGFLTEKHTEQKELSENKLNSNKSQRMLLLFCNEMNSFNSSLLPNSDVSNLRTISDFETYQFWIFALFFSMASICSNATFTLSDTACCESVQRKAGAEYGKQRLWGAIGWGGIAPIAGYINDYTGDFLASWTLMAIMLFLFLWNLTKIDLVKPHFSKNILGDVSTVFKSKVFLAYEFVICMNGVATGMIWFYLMWFLIAIGGSEFLCGLSLAVQNFGGVILFMFFSDYIIRKVGHYQVLSFSLLLYVARFLWYSYLYNPWLVLPIELCHGVTYGLYYTTLASYGKLSARPGTEATTQSVVFSTHEGLGAGFGCVFGGLGFDYLGGHQTFRIAGIFCACGFLVSLVLFFFIQREKRQTERPASDTSA</sequence>
<feature type="transmembrane region" description="Helical" evidence="6">
    <location>
        <begin position="68"/>
        <end position="91"/>
    </location>
</feature>
<evidence type="ECO:0000256" key="1">
    <source>
        <dbReference type="ARBA" id="ARBA00004141"/>
    </source>
</evidence>
<evidence type="ECO:0000256" key="4">
    <source>
        <dbReference type="ARBA" id="ARBA00022989"/>
    </source>
</evidence>
<feature type="transmembrane region" description="Helical" evidence="6">
    <location>
        <begin position="398"/>
        <end position="419"/>
    </location>
</feature>
<keyword evidence="5 6" id="KW-0472">Membrane</keyword>
<keyword evidence="3 6" id="KW-0812">Transmembrane</keyword>